<evidence type="ECO:0000313" key="2">
    <source>
        <dbReference type="EMBL" id="KAL0640810.1"/>
    </source>
</evidence>
<comment type="caution">
    <text evidence="2">The sequence shown here is derived from an EMBL/GenBank/DDBJ whole genome shotgun (WGS) entry which is preliminary data.</text>
</comment>
<sequence>MSNSSSQVGSVVLMFNRTSPFVWLQFTPITFITKLNIELSMSDLLMKLATQKCSIEAERDQRELADRELTGSGTTAKSAVDDPTQSTAIEMSRLDPDDSWQWAVLRTQEIVMDVERAEAGGSASASTTASGFDNDEQPLRREWERVGYHGSATYKTEVKTVPIQNSTGEQ</sequence>
<protein>
    <submittedName>
        <fullName evidence="2">Uncharacterized protein</fullName>
    </submittedName>
</protein>
<organism evidence="2 3">
    <name type="scientific">Discina gigas</name>
    <dbReference type="NCBI Taxonomy" id="1032678"/>
    <lineage>
        <taxon>Eukaryota</taxon>
        <taxon>Fungi</taxon>
        <taxon>Dikarya</taxon>
        <taxon>Ascomycota</taxon>
        <taxon>Pezizomycotina</taxon>
        <taxon>Pezizomycetes</taxon>
        <taxon>Pezizales</taxon>
        <taxon>Discinaceae</taxon>
        <taxon>Discina</taxon>
    </lineage>
</organism>
<dbReference type="EMBL" id="JBBBZM010000001">
    <property type="protein sequence ID" value="KAL0640810.1"/>
    <property type="molecule type" value="Genomic_DNA"/>
</dbReference>
<proteinExistence type="predicted"/>
<feature type="compositionally biased region" description="Polar residues" evidence="1">
    <location>
        <begin position="71"/>
        <end position="86"/>
    </location>
</feature>
<feature type="region of interest" description="Disordered" evidence="1">
    <location>
        <begin position="117"/>
        <end position="148"/>
    </location>
</feature>
<accession>A0ABR3GYD5</accession>
<keyword evidence="3" id="KW-1185">Reference proteome</keyword>
<feature type="compositionally biased region" description="Basic and acidic residues" evidence="1">
    <location>
        <begin position="137"/>
        <end position="147"/>
    </location>
</feature>
<feature type="compositionally biased region" description="Low complexity" evidence="1">
    <location>
        <begin position="119"/>
        <end position="131"/>
    </location>
</feature>
<feature type="region of interest" description="Disordered" evidence="1">
    <location>
        <begin position="66"/>
        <end position="86"/>
    </location>
</feature>
<evidence type="ECO:0000313" key="3">
    <source>
        <dbReference type="Proteomes" id="UP001447188"/>
    </source>
</evidence>
<evidence type="ECO:0000256" key="1">
    <source>
        <dbReference type="SAM" id="MobiDB-lite"/>
    </source>
</evidence>
<name>A0ABR3GYD5_9PEZI</name>
<reference evidence="2 3" key="1">
    <citation type="submission" date="2024-02" db="EMBL/GenBank/DDBJ databases">
        <title>Discinaceae phylogenomics.</title>
        <authorList>
            <person name="Dirks A.C."/>
            <person name="James T.Y."/>
        </authorList>
    </citation>
    <scope>NUCLEOTIDE SEQUENCE [LARGE SCALE GENOMIC DNA]</scope>
    <source>
        <strain evidence="2 3">ACD0624</strain>
    </source>
</reference>
<dbReference type="Proteomes" id="UP001447188">
    <property type="component" value="Unassembled WGS sequence"/>
</dbReference>
<gene>
    <name evidence="2" type="ORF">Q9L58_000117</name>
</gene>